<evidence type="ECO:0000256" key="1">
    <source>
        <dbReference type="ARBA" id="ARBA00022679"/>
    </source>
</evidence>
<dbReference type="InterPro" id="IPR050680">
    <property type="entry name" value="YpeA/RimI_acetyltransf"/>
</dbReference>
<dbReference type="Pfam" id="PF00583">
    <property type="entry name" value="Acetyltransf_1"/>
    <property type="match status" value="1"/>
</dbReference>
<evidence type="ECO:0000256" key="2">
    <source>
        <dbReference type="ARBA" id="ARBA00023315"/>
    </source>
</evidence>
<protein>
    <submittedName>
        <fullName evidence="4">Acetyltransferase</fullName>
    </submittedName>
</protein>
<dbReference type="RefSeq" id="WP_087999059.1">
    <property type="nucleotide sequence ID" value="NZ_BMHB01000001.1"/>
</dbReference>
<dbReference type="Gene3D" id="3.40.630.30">
    <property type="match status" value="2"/>
</dbReference>
<evidence type="ECO:0000313" key="5">
    <source>
        <dbReference type="Proteomes" id="UP000626244"/>
    </source>
</evidence>
<evidence type="ECO:0000313" key="4">
    <source>
        <dbReference type="EMBL" id="GGI11490.1"/>
    </source>
</evidence>
<reference evidence="5" key="1">
    <citation type="journal article" date="2019" name="Int. J. Syst. Evol. Microbiol.">
        <title>The Global Catalogue of Microorganisms (GCM) 10K type strain sequencing project: providing services to taxonomists for standard genome sequencing and annotation.</title>
        <authorList>
            <consortium name="The Broad Institute Genomics Platform"/>
            <consortium name="The Broad Institute Genome Sequencing Center for Infectious Disease"/>
            <person name="Wu L."/>
            <person name="Ma J."/>
        </authorList>
    </citation>
    <scope>NUCLEOTIDE SEQUENCE [LARGE SCALE GENOMIC DNA]</scope>
    <source>
        <strain evidence="5">CGMCC 1.14993</strain>
    </source>
</reference>
<dbReference type="SUPFAM" id="SSF55729">
    <property type="entry name" value="Acyl-CoA N-acyltransferases (Nat)"/>
    <property type="match status" value="2"/>
</dbReference>
<dbReference type="OrthoDB" id="4228396at2"/>
<gene>
    <name evidence="4" type="ORF">GCM10007380_08100</name>
</gene>
<dbReference type="InterPro" id="IPR016181">
    <property type="entry name" value="Acyl_CoA_acyltransferase"/>
</dbReference>
<dbReference type="InterPro" id="IPR000182">
    <property type="entry name" value="GNAT_dom"/>
</dbReference>
<dbReference type="PROSITE" id="PS51186">
    <property type="entry name" value="GNAT"/>
    <property type="match status" value="1"/>
</dbReference>
<keyword evidence="1" id="KW-0808">Transferase</keyword>
<dbReference type="AlphaFoldDB" id="A0A8J3AJG8"/>
<proteinExistence type="predicted"/>
<dbReference type="PANTHER" id="PTHR43420">
    <property type="entry name" value="ACETYLTRANSFERASE"/>
    <property type="match status" value="1"/>
</dbReference>
<comment type="caution">
    <text evidence="4">The sequence shown here is derived from an EMBL/GenBank/DDBJ whole genome shotgun (WGS) entry which is preliminary data.</text>
</comment>
<keyword evidence="5" id="KW-1185">Reference proteome</keyword>
<keyword evidence="2" id="KW-0012">Acyltransferase</keyword>
<dbReference type="GO" id="GO:0016747">
    <property type="term" value="F:acyltransferase activity, transferring groups other than amino-acyl groups"/>
    <property type="evidence" value="ECO:0007669"/>
    <property type="project" value="InterPro"/>
</dbReference>
<organism evidence="4 5">
    <name type="scientific">Gottfriedia solisilvae</name>
    <dbReference type="NCBI Taxonomy" id="1516104"/>
    <lineage>
        <taxon>Bacteria</taxon>
        <taxon>Bacillati</taxon>
        <taxon>Bacillota</taxon>
        <taxon>Bacilli</taxon>
        <taxon>Bacillales</taxon>
        <taxon>Bacillaceae</taxon>
        <taxon>Gottfriedia</taxon>
    </lineage>
</organism>
<dbReference type="EMBL" id="BMHB01000001">
    <property type="protein sequence ID" value="GGI11490.1"/>
    <property type="molecule type" value="Genomic_DNA"/>
</dbReference>
<name>A0A8J3AJG8_9BACI</name>
<evidence type="ECO:0000259" key="3">
    <source>
        <dbReference type="PROSITE" id="PS51186"/>
    </source>
</evidence>
<sequence>MIIKSLEHINLQEFTTCFNDAFSDYIIPFKVSPHYLAERFTGAGIHYNLSFGVFSQDKQVAFIMHGIEEHNGEKIAFDIGTGVIPPYRGKRLVAQIYNYAIPILKQHNVQKCLLEVIQTNEKAIKVYNNLGFQIKRELSCFKGSIRIDPPPSTTPKHICIATVSPNKFDWSIAHAFWNFEPSWEQSVQAILRNPHLYDVITISEQNTIYGYAVIDSKQGRILQFGVLKEKRNQGFGHSLFQWIGKRHSIISINNVDKYDIESIRFLKKIGLNIHIEQYEMEKTL</sequence>
<feature type="domain" description="N-acetyltransferase" evidence="3">
    <location>
        <begin position="1"/>
        <end position="150"/>
    </location>
</feature>
<dbReference type="Proteomes" id="UP000626244">
    <property type="component" value="Unassembled WGS sequence"/>
</dbReference>
<accession>A0A8J3AJG8</accession>